<sequence length="346" mass="37138">MKTEAMVIRQTGGPEVLTRETIEIPEPGPREVLVRIRAVALNHVDIWMRRGLPHVKYDFPHRLGADIAGEIEALGPGARGCTVGQKVLLAPAVSCGVCARCLSGEDNLCPQYRMFGETTQGGYARHIVVPDANILPYPGELPFTQAAALPLVYLTAWQMVVARAQVKPGDTVLVQAVGSGVSTAAIQIAKLHGARVIGTAGSDEKLARAKELGLDEGINYTTADFVAEVKKLTGSKKGVDAVIEHVGGDVFVKSILATRWGGCVVTCGATAGFAPTIDLRHIFFRQVRVLGSTMGSKGDLHRMIPLFSQGKLRPVVDRVLPLWSAAEAHRVLEERKAFGKVVLEVD</sequence>
<dbReference type="SUPFAM" id="SSF50129">
    <property type="entry name" value="GroES-like"/>
    <property type="match status" value="1"/>
</dbReference>
<dbReference type="InterPro" id="IPR020843">
    <property type="entry name" value="ER"/>
</dbReference>
<dbReference type="InterPro" id="IPR011032">
    <property type="entry name" value="GroES-like_sf"/>
</dbReference>
<dbReference type="InterPro" id="IPR052711">
    <property type="entry name" value="Zinc_ADH-like"/>
</dbReference>
<dbReference type="PANTHER" id="PTHR45033">
    <property type="match status" value="1"/>
</dbReference>
<keyword evidence="3" id="KW-1185">Reference proteome</keyword>
<dbReference type="Proteomes" id="UP001370348">
    <property type="component" value="Chromosome"/>
</dbReference>
<dbReference type="Pfam" id="PF00107">
    <property type="entry name" value="ADH_zinc_N"/>
    <property type="match status" value="1"/>
</dbReference>
<dbReference type="PANTHER" id="PTHR45033:SF3">
    <property type="entry name" value="DEHYDROGENASE, PUTATIVE (AFU_ORTHOLOGUE AFUA_2G13270)-RELATED"/>
    <property type="match status" value="1"/>
</dbReference>
<proteinExistence type="predicted"/>
<dbReference type="EMBL" id="CP089984">
    <property type="protein sequence ID" value="WXB17179.1"/>
    <property type="molecule type" value="Genomic_DNA"/>
</dbReference>
<dbReference type="InterPro" id="IPR013149">
    <property type="entry name" value="ADH-like_C"/>
</dbReference>
<gene>
    <name evidence="2" type="ORF">LZC94_07845</name>
</gene>
<reference evidence="2 3" key="1">
    <citation type="submission" date="2021-12" db="EMBL/GenBank/DDBJ databases">
        <title>Discovery of the Pendulisporaceae a myxobacterial family with distinct sporulation behavior and unique specialized metabolism.</title>
        <authorList>
            <person name="Garcia R."/>
            <person name="Popoff A."/>
            <person name="Bader C.D."/>
            <person name="Loehr J."/>
            <person name="Walesch S."/>
            <person name="Walt C."/>
            <person name="Boldt J."/>
            <person name="Bunk B."/>
            <person name="Haeckl F.J.F.P.J."/>
            <person name="Gunesch A.P."/>
            <person name="Birkelbach J."/>
            <person name="Nuebel U."/>
            <person name="Pietschmann T."/>
            <person name="Bach T."/>
            <person name="Mueller R."/>
        </authorList>
    </citation>
    <scope>NUCLEOTIDE SEQUENCE [LARGE SCALE GENOMIC DNA]</scope>
    <source>
        <strain evidence="2 3">MSr11954</strain>
    </source>
</reference>
<dbReference type="Gene3D" id="3.40.50.720">
    <property type="entry name" value="NAD(P)-binding Rossmann-like Domain"/>
    <property type="match status" value="1"/>
</dbReference>
<dbReference type="RefSeq" id="WP_394826810.1">
    <property type="nucleotide sequence ID" value="NZ_CP089984.1"/>
</dbReference>
<accession>A0ABZ2M1T7</accession>
<protein>
    <submittedName>
        <fullName evidence="2">Zinc-binding dehydrogenase</fullName>
    </submittedName>
</protein>
<dbReference type="Pfam" id="PF08240">
    <property type="entry name" value="ADH_N"/>
    <property type="match status" value="1"/>
</dbReference>
<organism evidence="2 3">
    <name type="scientific">Pendulispora albinea</name>
    <dbReference type="NCBI Taxonomy" id="2741071"/>
    <lineage>
        <taxon>Bacteria</taxon>
        <taxon>Pseudomonadati</taxon>
        <taxon>Myxococcota</taxon>
        <taxon>Myxococcia</taxon>
        <taxon>Myxococcales</taxon>
        <taxon>Sorangiineae</taxon>
        <taxon>Pendulisporaceae</taxon>
        <taxon>Pendulispora</taxon>
    </lineage>
</organism>
<dbReference type="SMART" id="SM00829">
    <property type="entry name" value="PKS_ER"/>
    <property type="match status" value="1"/>
</dbReference>
<evidence type="ECO:0000313" key="3">
    <source>
        <dbReference type="Proteomes" id="UP001370348"/>
    </source>
</evidence>
<dbReference type="SUPFAM" id="SSF51735">
    <property type="entry name" value="NAD(P)-binding Rossmann-fold domains"/>
    <property type="match status" value="1"/>
</dbReference>
<dbReference type="Gene3D" id="3.90.180.10">
    <property type="entry name" value="Medium-chain alcohol dehydrogenases, catalytic domain"/>
    <property type="match status" value="1"/>
</dbReference>
<dbReference type="CDD" id="cd08266">
    <property type="entry name" value="Zn_ADH_like1"/>
    <property type="match status" value="1"/>
</dbReference>
<dbReference type="InterPro" id="IPR013154">
    <property type="entry name" value="ADH-like_N"/>
</dbReference>
<evidence type="ECO:0000259" key="1">
    <source>
        <dbReference type="SMART" id="SM00829"/>
    </source>
</evidence>
<feature type="domain" description="Enoyl reductase (ER)" evidence="1">
    <location>
        <begin position="12"/>
        <end position="343"/>
    </location>
</feature>
<dbReference type="InterPro" id="IPR036291">
    <property type="entry name" value="NAD(P)-bd_dom_sf"/>
</dbReference>
<name>A0ABZ2M1T7_9BACT</name>
<evidence type="ECO:0000313" key="2">
    <source>
        <dbReference type="EMBL" id="WXB17179.1"/>
    </source>
</evidence>